<evidence type="ECO:0000256" key="2">
    <source>
        <dbReference type="SAM" id="MobiDB-lite"/>
    </source>
</evidence>
<dbReference type="AlphaFoldDB" id="A0AAN6D919"/>
<feature type="domain" description="Smr" evidence="3">
    <location>
        <begin position="225"/>
        <end position="318"/>
    </location>
</feature>
<sequence>MSTSFTKSLQAAEMFPDVPFEAIQKAVEDNKGDLEKVAEELLSYEALTHPKNSEHRPSAVISKPSKPKVNHTKPDVKSPQSDPRLSVLSSLLSCSLDRVKSKYQKTKDIKKTVREIIQLGWNLTDSQLASKYSKQLAVILESKRTNPYLNNLEKRFYLDCLEYFGGDVHRTIQLATWMQNPGSSPKSMPTSKPLPSSSLSSSISLGGPSDPLQEIIDDALKTNKLDLHGLLVSEAEHCVQQVLKSWWKFEMEQRILDGTNLRGKKAMYVGYLDIITGRGFHSSGGVPRLRNLVHRILNSENYIFDDIVLGFKVMGKKR</sequence>
<evidence type="ECO:0000313" key="5">
    <source>
        <dbReference type="EMBL" id="KAG7767140.1"/>
    </source>
</evidence>
<dbReference type="Proteomes" id="UP000697297">
    <property type="component" value="Unassembled WGS sequence"/>
</dbReference>
<feature type="compositionally biased region" description="Low complexity" evidence="2">
    <location>
        <begin position="181"/>
        <end position="206"/>
    </location>
</feature>
<reference evidence="4 6" key="1">
    <citation type="journal article" date="2021" name="G3 (Bethesda)">
        <title>Genomic diversity, chromosomal rearrangements, and interspecies hybridization in the ogataea polymorpha species complex.</title>
        <authorList>
            <person name="Hanson S.J."/>
            <person name="Cinneide E.O."/>
            <person name="Salzberg L.I."/>
            <person name="Wolfe K.H."/>
            <person name="McGowan J."/>
            <person name="Fitzpatrick D.A."/>
            <person name="Matlin K."/>
        </authorList>
    </citation>
    <scope>NUCLEOTIDE SEQUENCE</scope>
    <source>
        <strain evidence="5">81-436-3</strain>
        <strain evidence="4">83-405-1</strain>
    </source>
</reference>
<feature type="region of interest" description="Disordered" evidence="2">
    <location>
        <begin position="180"/>
        <end position="206"/>
    </location>
</feature>
<evidence type="ECO:0000313" key="4">
    <source>
        <dbReference type="EMBL" id="KAG7730181.1"/>
    </source>
</evidence>
<evidence type="ECO:0000259" key="3">
    <source>
        <dbReference type="PROSITE" id="PS50828"/>
    </source>
</evidence>
<feature type="region of interest" description="Disordered" evidence="2">
    <location>
        <begin position="47"/>
        <end position="83"/>
    </location>
</feature>
<dbReference type="PANTHER" id="PTHR46535:SF1">
    <property type="entry name" value="NEDD4-BINDING PROTEIN 2"/>
    <property type="match status" value="1"/>
</dbReference>
<dbReference type="SMART" id="SM00463">
    <property type="entry name" value="SMR"/>
    <property type="match status" value="1"/>
</dbReference>
<dbReference type="GO" id="GO:0005634">
    <property type="term" value="C:nucleus"/>
    <property type="evidence" value="ECO:0007669"/>
    <property type="project" value="TreeGrafter"/>
</dbReference>
<keyword evidence="6" id="KW-1185">Reference proteome</keyword>
<evidence type="ECO:0000256" key="1">
    <source>
        <dbReference type="ARBA" id="ARBA00022786"/>
    </source>
</evidence>
<keyword evidence="1" id="KW-0833">Ubl conjugation pathway</keyword>
<dbReference type="InterPro" id="IPR052772">
    <property type="entry name" value="Endo/PolyKinase_Domain-Protein"/>
</dbReference>
<comment type="caution">
    <text evidence="4">The sequence shown here is derived from an EMBL/GenBank/DDBJ whole genome shotgun (WGS) entry which is preliminary data.</text>
</comment>
<proteinExistence type="predicted"/>
<dbReference type="PANTHER" id="PTHR46535">
    <property type="entry name" value="NEDD4-BINDING PROTEIN 2"/>
    <property type="match status" value="1"/>
</dbReference>
<evidence type="ECO:0000313" key="6">
    <source>
        <dbReference type="Proteomes" id="UP000697297"/>
    </source>
</evidence>
<evidence type="ECO:0000313" key="7">
    <source>
        <dbReference type="Proteomes" id="UP000738402"/>
    </source>
</evidence>
<dbReference type="GO" id="GO:0043130">
    <property type="term" value="F:ubiquitin binding"/>
    <property type="evidence" value="ECO:0007669"/>
    <property type="project" value="InterPro"/>
</dbReference>
<dbReference type="PROSITE" id="PS50828">
    <property type="entry name" value="SMR"/>
    <property type="match status" value="1"/>
</dbReference>
<dbReference type="Proteomes" id="UP000738402">
    <property type="component" value="Unassembled WGS sequence"/>
</dbReference>
<dbReference type="Pfam" id="PF02845">
    <property type="entry name" value="CUE"/>
    <property type="match status" value="1"/>
</dbReference>
<organism evidence="4 7">
    <name type="scientific">Ogataea haglerorum</name>
    <dbReference type="NCBI Taxonomy" id="1937702"/>
    <lineage>
        <taxon>Eukaryota</taxon>
        <taxon>Fungi</taxon>
        <taxon>Dikarya</taxon>
        <taxon>Ascomycota</taxon>
        <taxon>Saccharomycotina</taxon>
        <taxon>Pichiomycetes</taxon>
        <taxon>Pichiales</taxon>
        <taxon>Pichiaceae</taxon>
        <taxon>Ogataea</taxon>
    </lineage>
</organism>
<name>A0AAN6D919_9ASCO</name>
<dbReference type="SUPFAM" id="SSF160443">
    <property type="entry name" value="SMR domain-like"/>
    <property type="match status" value="1"/>
</dbReference>
<dbReference type="InterPro" id="IPR003892">
    <property type="entry name" value="CUE"/>
</dbReference>
<dbReference type="EMBL" id="JAHLUH010000002">
    <property type="protein sequence ID" value="KAG7730181.1"/>
    <property type="molecule type" value="Genomic_DNA"/>
</dbReference>
<dbReference type="InterPro" id="IPR002625">
    <property type="entry name" value="Smr_dom"/>
</dbReference>
<accession>A0AAN6D919</accession>
<protein>
    <recommendedName>
        <fullName evidence="3">Smr domain-containing protein</fullName>
    </recommendedName>
</protein>
<gene>
    <name evidence="4" type="ORF">KL933_001261</name>
    <name evidence="5" type="ORF">KL946_001239</name>
</gene>
<dbReference type="InterPro" id="IPR036063">
    <property type="entry name" value="Smr_dom_sf"/>
</dbReference>
<dbReference type="GO" id="GO:0004519">
    <property type="term" value="F:endonuclease activity"/>
    <property type="evidence" value="ECO:0007669"/>
    <property type="project" value="TreeGrafter"/>
</dbReference>
<dbReference type="CDD" id="cd14279">
    <property type="entry name" value="CUE"/>
    <property type="match status" value="1"/>
</dbReference>
<dbReference type="Gene3D" id="3.30.1370.110">
    <property type="match status" value="1"/>
</dbReference>
<dbReference type="EMBL" id="JAHLUN010000003">
    <property type="protein sequence ID" value="KAG7767140.1"/>
    <property type="molecule type" value="Genomic_DNA"/>
</dbReference>